<comment type="caution">
    <text evidence="1">The sequence shown here is derived from an EMBL/GenBank/DDBJ whole genome shotgun (WGS) entry which is preliminary data.</text>
</comment>
<evidence type="ECO:0008006" key="3">
    <source>
        <dbReference type="Google" id="ProtNLM"/>
    </source>
</evidence>
<evidence type="ECO:0000313" key="2">
    <source>
        <dbReference type="Proteomes" id="UP001055247"/>
    </source>
</evidence>
<accession>A0AAV4ZHI3</accession>
<dbReference type="EMBL" id="BPQO01000004">
    <property type="protein sequence ID" value="GJD87662.1"/>
    <property type="molecule type" value="Genomic_DNA"/>
</dbReference>
<organism evidence="1 2">
    <name type="scientific">Methylobacterium hispanicum</name>
    <dbReference type="NCBI Taxonomy" id="270350"/>
    <lineage>
        <taxon>Bacteria</taxon>
        <taxon>Pseudomonadati</taxon>
        <taxon>Pseudomonadota</taxon>
        <taxon>Alphaproteobacteria</taxon>
        <taxon>Hyphomicrobiales</taxon>
        <taxon>Methylobacteriaceae</taxon>
        <taxon>Methylobacterium</taxon>
    </lineage>
</organism>
<name>A0AAV4ZHI3_9HYPH</name>
<proteinExistence type="predicted"/>
<keyword evidence="2" id="KW-1185">Reference proteome</keyword>
<sequence>MKSAAIGPEGRIATANGIEDCHPFELWVAGCLRDGSVTFHGDDVVLGEKAAARFAPGVDRQKKMAVLGVVERDAEPMRAMPWTSAALLAGIEGREWIALSAKDARIGNAKEMSPRQIRLFIPLDLVVYEAIKELPDGRIELVSLPVADGRVVAEGRPILTLPFKKIRA</sequence>
<dbReference type="AlphaFoldDB" id="A0AAV4ZHI3"/>
<dbReference type="Proteomes" id="UP001055247">
    <property type="component" value="Unassembled WGS sequence"/>
</dbReference>
<reference evidence="1" key="2">
    <citation type="submission" date="2021-08" db="EMBL/GenBank/DDBJ databases">
        <authorList>
            <person name="Tani A."/>
            <person name="Ola A."/>
            <person name="Ogura Y."/>
            <person name="Katsura K."/>
            <person name="Hayashi T."/>
        </authorList>
    </citation>
    <scope>NUCLEOTIDE SEQUENCE</scope>
    <source>
        <strain evidence="1">DSM 16372</strain>
    </source>
</reference>
<reference evidence="1" key="1">
    <citation type="journal article" date="2016" name="Front. Microbiol.">
        <title>Genome Sequence of the Piezophilic, Mesophilic Sulfate-Reducing Bacterium Desulfovibrio indicus J2T.</title>
        <authorList>
            <person name="Cao J."/>
            <person name="Maignien L."/>
            <person name="Shao Z."/>
            <person name="Alain K."/>
            <person name="Jebbar M."/>
        </authorList>
    </citation>
    <scope>NUCLEOTIDE SEQUENCE</scope>
    <source>
        <strain evidence="1">DSM 16372</strain>
    </source>
</reference>
<evidence type="ECO:0000313" key="1">
    <source>
        <dbReference type="EMBL" id="GJD87662.1"/>
    </source>
</evidence>
<protein>
    <recommendedName>
        <fullName evidence="3">Hedgehog/Intein (Hint) domain-containing protein</fullName>
    </recommendedName>
</protein>
<gene>
    <name evidence="1" type="ORF">BHAOGJBA_1167</name>
</gene>